<proteinExistence type="predicted"/>
<keyword evidence="3" id="KW-1185">Reference proteome</keyword>
<dbReference type="InterPro" id="IPR049514">
    <property type="entry name" value="Fic-like_C"/>
</dbReference>
<evidence type="ECO:0000259" key="1">
    <source>
        <dbReference type="Pfam" id="PF21247"/>
    </source>
</evidence>
<gene>
    <name evidence="2" type="ORF">HNR37_000405</name>
</gene>
<comment type="caution">
    <text evidence="2">The sequence shown here is derived from an EMBL/GenBank/DDBJ whole genome shotgun (WGS) entry which is preliminary data.</text>
</comment>
<dbReference type="AlphaFoldDB" id="A0A7W7Y370"/>
<accession>A0A7W7Y370</accession>
<evidence type="ECO:0000313" key="3">
    <source>
        <dbReference type="Proteomes" id="UP000528322"/>
    </source>
</evidence>
<organism evidence="2 3">
    <name type="scientific">Desulfurispira natronophila</name>
    <dbReference type="NCBI Taxonomy" id="682562"/>
    <lineage>
        <taxon>Bacteria</taxon>
        <taxon>Pseudomonadati</taxon>
        <taxon>Chrysiogenota</taxon>
        <taxon>Chrysiogenia</taxon>
        <taxon>Chrysiogenales</taxon>
        <taxon>Chrysiogenaceae</taxon>
        <taxon>Desulfurispira</taxon>
    </lineage>
</organism>
<reference evidence="2 3" key="1">
    <citation type="submission" date="2020-08" db="EMBL/GenBank/DDBJ databases">
        <title>Genomic Encyclopedia of Type Strains, Phase IV (KMG-IV): sequencing the most valuable type-strain genomes for metagenomic binning, comparative biology and taxonomic classification.</title>
        <authorList>
            <person name="Goeker M."/>
        </authorList>
    </citation>
    <scope>NUCLEOTIDE SEQUENCE [LARGE SCALE GENOMIC DNA]</scope>
    <source>
        <strain evidence="2 3">DSM 22071</strain>
    </source>
</reference>
<dbReference type="Proteomes" id="UP000528322">
    <property type="component" value="Unassembled WGS sequence"/>
</dbReference>
<evidence type="ECO:0000313" key="2">
    <source>
        <dbReference type="EMBL" id="MBB5021099.1"/>
    </source>
</evidence>
<feature type="domain" description="Filamentation induced by cAMP protein Fic-like C-terminal" evidence="1">
    <location>
        <begin position="2"/>
        <end position="41"/>
    </location>
</feature>
<sequence length="68" mass="7903">MKHSEIQSTLALKHEDHFREALDAGFIEMTILGKPRSRLQKTLLLRCCSFRERLAPGGFSLPVRYRVF</sequence>
<dbReference type="Pfam" id="PF21247">
    <property type="entry name" value="Fic-like_C"/>
    <property type="match status" value="1"/>
</dbReference>
<protein>
    <recommendedName>
        <fullName evidence="1">Filamentation induced by cAMP protein Fic-like C-terminal domain-containing protein</fullName>
    </recommendedName>
</protein>
<name>A0A7W7Y370_9BACT</name>
<dbReference type="EMBL" id="JACHID010000002">
    <property type="protein sequence ID" value="MBB5021099.1"/>
    <property type="molecule type" value="Genomic_DNA"/>
</dbReference>